<evidence type="ECO:0000259" key="7">
    <source>
        <dbReference type="Pfam" id="PF00441"/>
    </source>
</evidence>
<proteinExistence type="inferred from homology"/>
<dbReference type="InterPro" id="IPR052161">
    <property type="entry name" value="Mycobact_Acyl-CoA_DH"/>
</dbReference>
<evidence type="ECO:0000256" key="6">
    <source>
        <dbReference type="RuleBase" id="RU362125"/>
    </source>
</evidence>
<evidence type="ECO:0000256" key="1">
    <source>
        <dbReference type="ARBA" id="ARBA00001974"/>
    </source>
</evidence>
<dbReference type="PANTHER" id="PTHR43292:SF4">
    <property type="entry name" value="ACYL-COA DEHYDROGENASE FADE34"/>
    <property type="match status" value="1"/>
</dbReference>
<evidence type="ECO:0000313" key="11">
    <source>
        <dbReference type="Proteomes" id="UP001499988"/>
    </source>
</evidence>
<keyword evidence="5 6" id="KW-0560">Oxidoreductase</keyword>
<dbReference type="Pfam" id="PF02771">
    <property type="entry name" value="Acyl-CoA_dh_N"/>
    <property type="match status" value="1"/>
</dbReference>
<dbReference type="InterPro" id="IPR013786">
    <property type="entry name" value="AcylCoA_DH/ox_N"/>
</dbReference>
<comment type="cofactor">
    <cofactor evidence="1 6">
        <name>FAD</name>
        <dbReference type="ChEBI" id="CHEBI:57692"/>
    </cofactor>
</comment>
<reference evidence="11" key="1">
    <citation type="journal article" date="2019" name="Int. J. Syst. Evol. Microbiol.">
        <title>The Global Catalogue of Microorganisms (GCM) 10K type strain sequencing project: providing services to taxonomists for standard genome sequencing and annotation.</title>
        <authorList>
            <consortium name="The Broad Institute Genomics Platform"/>
            <consortium name="The Broad Institute Genome Sequencing Center for Infectious Disease"/>
            <person name="Wu L."/>
            <person name="Ma J."/>
        </authorList>
    </citation>
    <scope>NUCLEOTIDE SEQUENCE [LARGE SCALE GENOMIC DNA]</scope>
    <source>
        <strain evidence="11">JCM 18401</strain>
    </source>
</reference>
<evidence type="ECO:0000313" key="10">
    <source>
        <dbReference type="EMBL" id="GAA4876577.1"/>
    </source>
</evidence>
<accession>A0ABP9EG02</accession>
<dbReference type="Proteomes" id="UP001499988">
    <property type="component" value="Unassembled WGS sequence"/>
</dbReference>
<dbReference type="Gene3D" id="1.10.540.10">
    <property type="entry name" value="Acyl-CoA dehydrogenase/oxidase, N-terminal domain"/>
    <property type="match status" value="1"/>
</dbReference>
<dbReference type="SUPFAM" id="SSF47203">
    <property type="entry name" value="Acyl-CoA dehydrogenase C-terminal domain-like"/>
    <property type="match status" value="1"/>
</dbReference>
<protein>
    <submittedName>
        <fullName evidence="10">Acyl-CoA dehydrogenase</fullName>
    </submittedName>
</protein>
<gene>
    <name evidence="10" type="ORF">GCM10023333_07320</name>
</gene>
<keyword evidence="3 6" id="KW-0285">Flavoprotein</keyword>
<dbReference type="EMBL" id="BAABJZ010000008">
    <property type="protein sequence ID" value="GAA4876577.1"/>
    <property type="molecule type" value="Genomic_DNA"/>
</dbReference>
<dbReference type="Pfam" id="PF00441">
    <property type="entry name" value="Acyl-CoA_dh_1"/>
    <property type="match status" value="1"/>
</dbReference>
<feature type="domain" description="Acyl-CoA dehydrogenase/oxidase N-terminal" evidence="9">
    <location>
        <begin position="9"/>
        <end position="125"/>
    </location>
</feature>
<evidence type="ECO:0000256" key="4">
    <source>
        <dbReference type="ARBA" id="ARBA00022827"/>
    </source>
</evidence>
<evidence type="ECO:0000256" key="3">
    <source>
        <dbReference type="ARBA" id="ARBA00022630"/>
    </source>
</evidence>
<evidence type="ECO:0000256" key="2">
    <source>
        <dbReference type="ARBA" id="ARBA00009347"/>
    </source>
</evidence>
<dbReference type="PANTHER" id="PTHR43292">
    <property type="entry name" value="ACYL-COA DEHYDROGENASE"/>
    <property type="match status" value="1"/>
</dbReference>
<dbReference type="Pfam" id="PF02770">
    <property type="entry name" value="Acyl-CoA_dh_M"/>
    <property type="match status" value="1"/>
</dbReference>
<feature type="domain" description="Acyl-CoA dehydrogenase/oxidase C-terminal" evidence="7">
    <location>
        <begin position="235"/>
        <end position="387"/>
    </location>
</feature>
<evidence type="ECO:0000259" key="8">
    <source>
        <dbReference type="Pfam" id="PF02770"/>
    </source>
</evidence>
<dbReference type="SUPFAM" id="SSF56645">
    <property type="entry name" value="Acyl-CoA dehydrogenase NM domain-like"/>
    <property type="match status" value="1"/>
</dbReference>
<dbReference type="Gene3D" id="2.40.110.10">
    <property type="entry name" value="Butyryl-CoA Dehydrogenase, subunit A, domain 2"/>
    <property type="match status" value="1"/>
</dbReference>
<dbReference type="Gene3D" id="1.20.140.10">
    <property type="entry name" value="Butyryl-CoA Dehydrogenase, subunit A, domain 3"/>
    <property type="match status" value="1"/>
</dbReference>
<evidence type="ECO:0000256" key="5">
    <source>
        <dbReference type="ARBA" id="ARBA00023002"/>
    </source>
</evidence>
<keyword evidence="4 6" id="KW-0274">FAD</keyword>
<organism evidence="10 11">
    <name type="scientific">Ferrimonas pelagia</name>
    <dbReference type="NCBI Taxonomy" id="1177826"/>
    <lineage>
        <taxon>Bacteria</taxon>
        <taxon>Pseudomonadati</taxon>
        <taxon>Pseudomonadota</taxon>
        <taxon>Gammaproteobacteria</taxon>
        <taxon>Alteromonadales</taxon>
        <taxon>Ferrimonadaceae</taxon>
        <taxon>Ferrimonas</taxon>
    </lineage>
</organism>
<sequence>MDFNDTAVQAEFRAEVQEWLAANAQRKQAGEPGKMALSDEAKLADAKQWQGKKAAAGWGAIAWPKVLGGRGGTPMEQVIWRQEVAQYDELDDFFTIGLGMCAPALMAFASNEQKAQYLPRLASGQDVWCQLFSEPSAGSDIAALRTTAKRDGDKWRINGQKVWTSGAHFADYGIVLCRTDPTVPKHKGLTLFFIDMKQPGVDARPIKQADGGGHFSEVFFNDAVVSDDQVLGEIGGGWKGCLTVLMNERLAVGNAQPTGFARFHELSKSLQINGKPAIDDGMVRSHMADWYVRYAGLKHTNNRILTALSKGAMPGPEGSIAKLVAAPMNQAINRYAVQLLGQAGVITDPTLARMQAHYQKEFLFSPGVRLAGGTDEVLRNIIAEQVLQMPQESREDKTVPFNELPTGL</sequence>
<dbReference type="RefSeq" id="WP_345333523.1">
    <property type="nucleotide sequence ID" value="NZ_BAABJZ010000008.1"/>
</dbReference>
<dbReference type="InterPro" id="IPR009075">
    <property type="entry name" value="AcylCo_DH/oxidase_C"/>
</dbReference>
<evidence type="ECO:0000259" key="9">
    <source>
        <dbReference type="Pfam" id="PF02771"/>
    </source>
</evidence>
<comment type="similarity">
    <text evidence="2 6">Belongs to the acyl-CoA dehydrogenase family.</text>
</comment>
<comment type="caution">
    <text evidence="10">The sequence shown here is derived from an EMBL/GenBank/DDBJ whole genome shotgun (WGS) entry which is preliminary data.</text>
</comment>
<dbReference type="InterPro" id="IPR036250">
    <property type="entry name" value="AcylCo_DH-like_C"/>
</dbReference>
<dbReference type="InterPro" id="IPR009100">
    <property type="entry name" value="AcylCoA_DH/oxidase_NM_dom_sf"/>
</dbReference>
<keyword evidence="11" id="KW-1185">Reference proteome</keyword>
<name>A0ABP9EG02_9GAMM</name>
<feature type="domain" description="Acyl-CoA oxidase/dehydrogenase middle" evidence="8">
    <location>
        <begin position="129"/>
        <end position="222"/>
    </location>
</feature>
<dbReference type="InterPro" id="IPR006091">
    <property type="entry name" value="Acyl-CoA_Oxase/DH_mid-dom"/>
</dbReference>
<dbReference type="InterPro" id="IPR037069">
    <property type="entry name" value="AcylCoA_DH/ox_N_sf"/>
</dbReference>
<dbReference type="InterPro" id="IPR046373">
    <property type="entry name" value="Acyl-CoA_Oxase/DH_mid-dom_sf"/>
</dbReference>